<name>A0ACC0WL46_9STRA</name>
<dbReference type="EMBL" id="CM047590">
    <property type="protein sequence ID" value="KAI9919484.1"/>
    <property type="molecule type" value="Genomic_DNA"/>
</dbReference>
<evidence type="ECO:0000313" key="2">
    <source>
        <dbReference type="Proteomes" id="UP001163321"/>
    </source>
</evidence>
<comment type="caution">
    <text evidence="1">The sequence shown here is derived from an EMBL/GenBank/DDBJ whole genome shotgun (WGS) entry which is preliminary data.</text>
</comment>
<gene>
    <name evidence="1" type="ORF">PsorP6_017445</name>
</gene>
<keyword evidence="2" id="KW-1185">Reference proteome</keyword>
<organism evidence="1 2">
    <name type="scientific">Peronosclerospora sorghi</name>
    <dbReference type="NCBI Taxonomy" id="230839"/>
    <lineage>
        <taxon>Eukaryota</taxon>
        <taxon>Sar</taxon>
        <taxon>Stramenopiles</taxon>
        <taxon>Oomycota</taxon>
        <taxon>Peronosporomycetes</taxon>
        <taxon>Peronosporales</taxon>
        <taxon>Peronosporaceae</taxon>
        <taxon>Peronosclerospora</taxon>
    </lineage>
</organism>
<proteinExistence type="predicted"/>
<sequence>MSSKQPRVRYSTDWWRKEESRQLLGDATTGLRLIYTPSPTVLQSLHLKTLRALFTRRSHVLHHGRLFVLSQRLETESNVYETCASTRKITDLLTKWSRPPLRPSVHTTNPGVLLVLQHALRKWLDKRGQIRYF</sequence>
<dbReference type="Proteomes" id="UP001163321">
    <property type="component" value="Chromosome 11"/>
</dbReference>
<evidence type="ECO:0000313" key="1">
    <source>
        <dbReference type="EMBL" id="KAI9919484.1"/>
    </source>
</evidence>
<protein>
    <submittedName>
        <fullName evidence="1">Uncharacterized protein</fullName>
    </submittedName>
</protein>
<accession>A0ACC0WL46</accession>
<reference evidence="1 2" key="1">
    <citation type="journal article" date="2022" name="bioRxiv">
        <title>The genome of the oomycete Peronosclerospora sorghi, a cosmopolitan pathogen of maize and sorghum, is inflated with dispersed pseudogenes.</title>
        <authorList>
            <person name="Fletcher K."/>
            <person name="Martin F."/>
            <person name="Isakeit T."/>
            <person name="Cavanaugh K."/>
            <person name="Magill C."/>
            <person name="Michelmore R."/>
        </authorList>
    </citation>
    <scope>NUCLEOTIDE SEQUENCE [LARGE SCALE GENOMIC DNA]</scope>
    <source>
        <strain evidence="1">P6</strain>
    </source>
</reference>